<comment type="catalytic activity">
    <reaction evidence="10">
        <text>dCMP + H2O + H(+) = dUMP + NH4(+)</text>
        <dbReference type="Rhea" id="RHEA:22924"/>
        <dbReference type="ChEBI" id="CHEBI:15377"/>
        <dbReference type="ChEBI" id="CHEBI:15378"/>
        <dbReference type="ChEBI" id="CHEBI:28938"/>
        <dbReference type="ChEBI" id="CHEBI:57566"/>
        <dbReference type="ChEBI" id="CHEBI:246422"/>
        <dbReference type="EC" id="3.5.4.12"/>
    </reaction>
</comment>
<keyword evidence="3" id="KW-0479">Metal-binding</keyword>
<dbReference type="InterPro" id="IPR015517">
    <property type="entry name" value="dCMP_deaminase-rel"/>
</dbReference>
<dbReference type="GO" id="GO:0008270">
    <property type="term" value="F:zinc ion binding"/>
    <property type="evidence" value="ECO:0007669"/>
    <property type="project" value="InterPro"/>
</dbReference>
<dbReference type="Pfam" id="PF00383">
    <property type="entry name" value="dCMP_cyt_deam_1"/>
    <property type="match status" value="1"/>
</dbReference>
<dbReference type="VEuPathDB" id="VectorBase:LLONM1_010303"/>
<reference evidence="15" key="1">
    <citation type="submission" date="2012-05" db="EMBL/GenBank/DDBJ databases">
        <title>Whole Genome Assembly of Lutzomyia longipalpis.</title>
        <authorList>
            <person name="Richards S."/>
            <person name="Qu C."/>
            <person name="Dillon R."/>
            <person name="Worley K."/>
            <person name="Scherer S."/>
            <person name="Batterton M."/>
            <person name="Taylor A."/>
            <person name="Hawes A."/>
            <person name="Hernandez B."/>
            <person name="Kovar C."/>
            <person name="Mandapat C."/>
            <person name="Pham C."/>
            <person name="Qu C."/>
            <person name="Jing C."/>
            <person name="Bess C."/>
            <person name="Bandaranaike D."/>
            <person name="Ngo D."/>
            <person name="Ongeri F."/>
            <person name="Arias F."/>
            <person name="Lara F."/>
            <person name="Weissenberger G."/>
            <person name="Kamau G."/>
            <person name="Han H."/>
            <person name="Shen H."/>
            <person name="Dinh H."/>
            <person name="Khalil I."/>
            <person name="Jones J."/>
            <person name="Shafer J."/>
            <person name="Jayaseelan J."/>
            <person name="Quiroz J."/>
            <person name="Blankenburg K."/>
            <person name="Nguyen L."/>
            <person name="Jackson L."/>
            <person name="Francisco L."/>
            <person name="Tang L.-Y."/>
            <person name="Pu L.-L."/>
            <person name="Perales L."/>
            <person name="Lorensuhewa L."/>
            <person name="Munidasa M."/>
            <person name="Coyle M."/>
            <person name="Taylor M."/>
            <person name="Puazo M."/>
            <person name="Firestine M."/>
            <person name="Scheel M."/>
            <person name="Javaid M."/>
            <person name="Wang M."/>
            <person name="Li M."/>
            <person name="Tabassum N."/>
            <person name="Saada N."/>
            <person name="Osuji N."/>
            <person name="Aqrawi P."/>
            <person name="Fu Q."/>
            <person name="Thornton R."/>
            <person name="Raj R."/>
            <person name="Goodspeed R."/>
            <person name="Mata R."/>
            <person name="Najjar R."/>
            <person name="Gubbala S."/>
            <person name="Lee S."/>
            <person name="Denson S."/>
            <person name="Patil S."/>
            <person name="Macmil S."/>
            <person name="Qi S."/>
            <person name="Matskevitch T."/>
            <person name="Palculict T."/>
            <person name="Mathew T."/>
            <person name="Vee V."/>
            <person name="Velamala V."/>
            <person name="Korchina V."/>
            <person name="Cai W."/>
            <person name="Liu W."/>
            <person name="Dai W."/>
            <person name="Zou X."/>
            <person name="Zhu Y."/>
            <person name="Zhang Y."/>
            <person name="Wu Y.-Q."/>
            <person name="Xin Y."/>
            <person name="Nazarath L."/>
            <person name="Kovar C."/>
            <person name="Han Y."/>
            <person name="Muzny D."/>
            <person name="Gibbs R."/>
        </authorList>
    </citation>
    <scope>NUCLEOTIDE SEQUENCE [LARGE SCALE GENOMIC DNA]</scope>
    <source>
        <strain evidence="15">Jacobina</strain>
    </source>
</reference>
<dbReference type="GO" id="GO:0004132">
    <property type="term" value="F:dCMP deaminase activity"/>
    <property type="evidence" value="ECO:0007669"/>
    <property type="project" value="UniProtKB-EC"/>
</dbReference>
<keyword evidence="6" id="KW-0862">Zinc</keyword>
<evidence type="ECO:0000256" key="8">
    <source>
        <dbReference type="ARBA" id="ARBA00038938"/>
    </source>
</evidence>
<evidence type="ECO:0000256" key="7">
    <source>
        <dbReference type="ARBA" id="ARBA00037036"/>
    </source>
</evidence>
<evidence type="ECO:0000256" key="5">
    <source>
        <dbReference type="ARBA" id="ARBA00022801"/>
    </source>
</evidence>
<dbReference type="EMBL" id="GITU01002356">
    <property type="protein sequence ID" value="MBC1171059.1"/>
    <property type="molecule type" value="Transcribed_RNA"/>
</dbReference>
<evidence type="ECO:0000313" key="14">
    <source>
        <dbReference type="EnsemblMetazoa" id="LLOJ004178-PA"/>
    </source>
</evidence>
<dbReference type="InterPro" id="IPR016192">
    <property type="entry name" value="APOBEC/CMP_deaminase_Zn-bd"/>
</dbReference>
<name>A0A1B0CIB6_LUTLO</name>
<keyword evidence="5" id="KW-0378">Hydrolase</keyword>
<evidence type="ECO:0000259" key="12">
    <source>
        <dbReference type="PROSITE" id="PS51747"/>
    </source>
</evidence>
<evidence type="ECO:0000313" key="15">
    <source>
        <dbReference type="Proteomes" id="UP000092461"/>
    </source>
</evidence>
<dbReference type="GO" id="GO:0005737">
    <property type="term" value="C:cytoplasm"/>
    <property type="evidence" value="ECO:0007669"/>
    <property type="project" value="TreeGrafter"/>
</dbReference>
<dbReference type="PROSITE" id="PS00903">
    <property type="entry name" value="CYT_DCMP_DEAMINASES_1"/>
    <property type="match status" value="1"/>
</dbReference>
<dbReference type="RefSeq" id="XP_055693160.1">
    <property type="nucleotide sequence ID" value="XM_055837185.1"/>
</dbReference>
<dbReference type="PANTHER" id="PTHR11086">
    <property type="entry name" value="DEOXYCYTIDYLATE DEAMINASE-RELATED"/>
    <property type="match status" value="1"/>
</dbReference>
<keyword evidence="15" id="KW-1185">Reference proteome</keyword>
<sequence length="203" mass="22925">MESTKAEANGINNKQSKRLDYIQWEDYYMATAFLAAKRSKDPTCQVGACIVDELKRIVGIGYNGFPNGCSDDVFPWSKDSSDPLENKFMYVCHAELNAILNKNSATLRGCTMYVALFPCNECAKVIIQSGIREVVYMSDKHAHKPHTMASKEMLKAAGVSFRKFQPTVKRLVIDFEDIDRQNFSQLPQTPHKSLEELSEGKKD</sequence>
<comment type="function">
    <text evidence="7">Supplies the nucleotide substrate for thymidylate synthetase.</text>
</comment>
<feature type="domain" description="CMP/dCMP-type deaminase" evidence="12">
    <location>
        <begin position="23"/>
        <end position="161"/>
    </location>
</feature>
<dbReference type="InterPro" id="IPR016193">
    <property type="entry name" value="Cytidine_deaminase-like"/>
</dbReference>
<dbReference type="GO" id="GO:0009165">
    <property type="term" value="P:nucleotide biosynthetic process"/>
    <property type="evidence" value="ECO:0007669"/>
    <property type="project" value="UniProtKB-KW"/>
</dbReference>
<evidence type="ECO:0000256" key="4">
    <source>
        <dbReference type="ARBA" id="ARBA00022727"/>
    </source>
</evidence>
<dbReference type="KEGG" id="lll:129795710"/>
<dbReference type="AlphaFoldDB" id="A0A1B0CIB6"/>
<dbReference type="SUPFAM" id="SSF53927">
    <property type="entry name" value="Cytidine deaminase-like"/>
    <property type="match status" value="1"/>
</dbReference>
<evidence type="ECO:0000256" key="3">
    <source>
        <dbReference type="ARBA" id="ARBA00022723"/>
    </source>
</evidence>
<dbReference type="Proteomes" id="UP000092461">
    <property type="component" value="Unassembled WGS sequence"/>
</dbReference>
<organism evidence="14 15">
    <name type="scientific">Lutzomyia longipalpis</name>
    <name type="common">Sand fly</name>
    <dbReference type="NCBI Taxonomy" id="7200"/>
    <lineage>
        <taxon>Eukaryota</taxon>
        <taxon>Metazoa</taxon>
        <taxon>Ecdysozoa</taxon>
        <taxon>Arthropoda</taxon>
        <taxon>Hexapoda</taxon>
        <taxon>Insecta</taxon>
        <taxon>Pterygota</taxon>
        <taxon>Neoptera</taxon>
        <taxon>Endopterygota</taxon>
        <taxon>Diptera</taxon>
        <taxon>Nematocera</taxon>
        <taxon>Psychodoidea</taxon>
        <taxon>Psychodidae</taxon>
        <taxon>Lutzomyia</taxon>
        <taxon>Lutzomyia</taxon>
    </lineage>
</organism>
<dbReference type="OrthoDB" id="6710946at2759"/>
<dbReference type="PROSITE" id="PS51747">
    <property type="entry name" value="CYT_DCMP_DEAMINASES_2"/>
    <property type="match status" value="1"/>
</dbReference>
<dbReference type="FunFam" id="3.40.140.10:FF:000021">
    <property type="entry name" value="Deoxycytidylate deaminase"/>
    <property type="match status" value="1"/>
</dbReference>
<evidence type="ECO:0000256" key="1">
    <source>
        <dbReference type="ARBA" id="ARBA00001947"/>
    </source>
</evidence>
<dbReference type="InterPro" id="IPR002125">
    <property type="entry name" value="CMP_dCMP_dom"/>
</dbReference>
<proteinExistence type="inferred from homology"/>
<dbReference type="VEuPathDB" id="VectorBase:LLOJ004178"/>
<accession>A0A1B0CIB6</accession>
<reference evidence="14" key="3">
    <citation type="submission" date="2020-05" db="UniProtKB">
        <authorList>
            <consortium name="EnsemblMetazoa"/>
        </authorList>
    </citation>
    <scope>IDENTIFICATION</scope>
    <source>
        <strain evidence="14">Jacobina</strain>
    </source>
</reference>
<evidence type="ECO:0000256" key="6">
    <source>
        <dbReference type="ARBA" id="ARBA00022833"/>
    </source>
</evidence>
<dbReference type="EnsemblMetazoa" id="LLOJ004178-RA">
    <property type="protein sequence ID" value="LLOJ004178-PA"/>
    <property type="gene ID" value="LLOJ004178"/>
</dbReference>
<dbReference type="GeneID" id="129795710"/>
<dbReference type="Gene3D" id="3.40.140.10">
    <property type="entry name" value="Cytidine Deaminase, domain 2"/>
    <property type="match status" value="1"/>
</dbReference>
<evidence type="ECO:0000256" key="2">
    <source>
        <dbReference type="ARBA" id="ARBA00006576"/>
    </source>
</evidence>
<dbReference type="PANTHER" id="PTHR11086:SF18">
    <property type="entry name" value="DEOXYCYTIDYLATE DEAMINASE"/>
    <property type="match status" value="1"/>
</dbReference>
<keyword evidence="4" id="KW-0545">Nucleotide biosynthesis</keyword>
<evidence type="ECO:0000313" key="13">
    <source>
        <dbReference type="EMBL" id="MBC1171059.1"/>
    </source>
</evidence>
<dbReference type="EMBL" id="AJWK01013181">
    <property type="status" value="NOT_ANNOTATED_CDS"/>
    <property type="molecule type" value="Genomic_DNA"/>
</dbReference>
<evidence type="ECO:0000256" key="9">
    <source>
        <dbReference type="ARBA" id="ARBA00041763"/>
    </source>
</evidence>
<protein>
    <recommendedName>
        <fullName evidence="11">Probable deoxycytidylate deaminase</fullName>
        <ecNumber evidence="8">3.5.4.12</ecNumber>
    </recommendedName>
    <alternativeName>
        <fullName evidence="9">dCMP deaminase</fullName>
    </alternativeName>
</protein>
<evidence type="ECO:0000256" key="11">
    <source>
        <dbReference type="ARBA" id="ARBA00071625"/>
    </source>
</evidence>
<dbReference type="EC" id="3.5.4.12" evidence="8"/>
<evidence type="ECO:0000256" key="10">
    <source>
        <dbReference type="ARBA" id="ARBA00052978"/>
    </source>
</evidence>
<dbReference type="InterPro" id="IPR035105">
    <property type="entry name" value="Deoxycytidylate_deaminase_dom"/>
</dbReference>
<comment type="cofactor">
    <cofactor evidence="1">
        <name>Zn(2+)</name>
        <dbReference type="ChEBI" id="CHEBI:29105"/>
    </cofactor>
</comment>
<comment type="similarity">
    <text evidence="2">Belongs to the cytidine and deoxycytidylate deaminase family.</text>
</comment>
<reference evidence="13" key="2">
    <citation type="journal article" date="2020" name="BMC">
        <title>Leishmania infection induces a limited differential gene expression in the sand fly midgut.</title>
        <authorList>
            <person name="Coutinho-Abreu I.V."/>
            <person name="Serafim T.D."/>
            <person name="Meneses C."/>
            <person name="Kamhawi S."/>
            <person name="Oliveira F."/>
            <person name="Valenzuela J.G."/>
        </authorList>
    </citation>
    <scope>NUCLEOTIDE SEQUENCE</scope>
    <source>
        <strain evidence="13">Jacobina</strain>
        <tissue evidence="13">Midgut</tissue>
    </source>
</reference>
<dbReference type="CDD" id="cd01286">
    <property type="entry name" value="deoxycytidylate_deaminase"/>
    <property type="match status" value="1"/>
</dbReference>